<feature type="chain" id="PRO_5012144586" description="Yeast cell wall synthesis Kre9/Knh1-like N-terminal domain-containing protein" evidence="3">
    <location>
        <begin position="19"/>
        <end position="258"/>
    </location>
</feature>
<proteinExistence type="predicted"/>
<evidence type="ECO:0000256" key="3">
    <source>
        <dbReference type="SAM" id="SignalP"/>
    </source>
</evidence>
<dbReference type="STRING" id="29845.A0A1V6RYJ8"/>
<dbReference type="PANTHER" id="PTHR35185">
    <property type="entry name" value="SERINE/THREONINE-RICH PROTEIN ADG2-RELATED"/>
    <property type="match status" value="1"/>
</dbReference>
<dbReference type="InterPro" id="IPR052479">
    <property type="entry name" value="GPI-anchor_Adhesion_Reg"/>
</dbReference>
<sequence length="258" mass="25356">MRLSLILSLLPLALSVGAINVTEPTKNDKLDVSGSFTIKWTHVNTDASSVDIVLVNNDIYPPVSKKIASGIDTSDGSYSASGVKDVAEGSGFQINLLSTEAQNTGILAQSQKFEVTEAENSSSTASTTGTTTGTSSTVSSVSSTASTSASTSTGATTTETEASTTGTSTQRVSIIKPPGNSTSGSLPTGSHTSLTTASQSTSTGTSTGTKTNSGMTTSATGSATGSASASPTASEGAAMALVAPGAVAGLLAGLLALL</sequence>
<comment type="caution">
    <text evidence="5">The sequence shown here is derived from an EMBL/GenBank/DDBJ whole genome shotgun (WGS) entry which is preliminary data.</text>
</comment>
<feature type="compositionally biased region" description="Low complexity" evidence="2">
    <location>
        <begin position="121"/>
        <end position="169"/>
    </location>
</feature>
<dbReference type="Proteomes" id="UP000191518">
    <property type="component" value="Unassembled WGS sequence"/>
</dbReference>
<accession>A0A1V6RYJ8</accession>
<feature type="domain" description="Yeast cell wall synthesis Kre9/Knh1-like N-terminal" evidence="4">
    <location>
        <begin position="23"/>
        <end position="115"/>
    </location>
</feature>
<evidence type="ECO:0000256" key="1">
    <source>
        <dbReference type="ARBA" id="ARBA00022729"/>
    </source>
</evidence>
<feature type="compositionally biased region" description="Low complexity" evidence="2">
    <location>
        <begin position="190"/>
        <end position="231"/>
    </location>
</feature>
<gene>
    <name evidence="5" type="ORF">PENVUL_c016G07051</name>
</gene>
<feature type="region of interest" description="Disordered" evidence="2">
    <location>
        <begin position="117"/>
        <end position="231"/>
    </location>
</feature>
<feature type="compositionally biased region" description="Polar residues" evidence="2">
    <location>
        <begin position="179"/>
        <end position="189"/>
    </location>
</feature>
<dbReference type="Pfam" id="PF10342">
    <property type="entry name" value="Kre9_KNH"/>
    <property type="match status" value="1"/>
</dbReference>
<keyword evidence="6" id="KW-1185">Reference proteome</keyword>
<evidence type="ECO:0000256" key="2">
    <source>
        <dbReference type="SAM" id="MobiDB-lite"/>
    </source>
</evidence>
<organism evidence="5 6">
    <name type="scientific">Penicillium vulpinum</name>
    <dbReference type="NCBI Taxonomy" id="29845"/>
    <lineage>
        <taxon>Eukaryota</taxon>
        <taxon>Fungi</taxon>
        <taxon>Dikarya</taxon>
        <taxon>Ascomycota</taxon>
        <taxon>Pezizomycotina</taxon>
        <taxon>Eurotiomycetes</taxon>
        <taxon>Eurotiomycetidae</taxon>
        <taxon>Eurotiales</taxon>
        <taxon>Aspergillaceae</taxon>
        <taxon>Penicillium</taxon>
    </lineage>
</organism>
<evidence type="ECO:0000313" key="5">
    <source>
        <dbReference type="EMBL" id="OQE06825.1"/>
    </source>
</evidence>
<name>A0A1V6RYJ8_9EURO</name>
<dbReference type="EMBL" id="MDYP01000016">
    <property type="protein sequence ID" value="OQE06825.1"/>
    <property type="molecule type" value="Genomic_DNA"/>
</dbReference>
<dbReference type="PANTHER" id="PTHR35185:SF1">
    <property type="entry name" value="UPF0619 GPI-ANCHORED MEMBRANE PROTEIN C1322.10"/>
    <property type="match status" value="1"/>
</dbReference>
<feature type="signal peptide" evidence="3">
    <location>
        <begin position="1"/>
        <end position="18"/>
    </location>
</feature>
<dbReference type="InterPro" id="IPR018466">
    <property type="entry name" value="Kre9/Knh1-like_N"/>
</dbReference>
<reference evidence="6" key="1">
    <citation type="journal article" date="2017" name="Nat. Microbiol.">
        <title>Global analysis of biosynthetic gene clusters reveals vast potential of secondary metabolite production in Penicillium species.</title>
        <authorList>
            <person name="Nielsen J.C."/>
            <person name="Grijseels S."/>
            <person name="Prigent S."/>
            <person name="Ji B."/>
            <person name="Dainat J."/>
            <person name="Nielsen K.F."/>
            <person name="Frisvad J.C."/>
            <person name="Workman M."/>
            <person name="Nielsen J."/>
        </authorList>
    </citation>
    <scope>NUCLEOTIDE SEQUENCE [LARGE SCALE GENOMIC DNA]</scope>
    <source>
        <strain evidence="6">IBT 29486</strain>
    </source>
</reference>
<keyword evidence="1 3" id="KW-0732">Signal</keyword>
<dbReference type="AlphaFoldDB" id="A0A1V6RYJ8"/>
<protein>
    <recommendedName>
        <fullName evidence="4">Yeast cell wall synthesis Kre9/Knh1-like N-terminal domain-containing protein</fullName>
    </recommendedName>
</protein>
<evidence type="ECO:0000259" key="4">
    <source>
        <dbReference type="Pfam" id="PF10342"/>
    </source>
</evidence>
<evidence type="ECO:0000313" key="6">
    <source>
        <dbReference type="Proteomes" id="UP000191518"/>
    </source>
</evidence>